<dbReference type="KEGG" id="nec:KGD82_23005"/>
<keyword evidence="4" id="KW-1185">Reference proteome</keyword>
<comment type="catalytic activity">
    <reaction evidence="2">
        <text>mycothiol S-conjugate + H2O = an N-acetyl-L-cysteine-S-conjugate + 1D-myo-inositol 2-amino-2-deoxy-alpha-D-glucopyranoside</text>
        <dbReference type="Rhea" id="RHEA:36543"/>
        <dbReference type="ChEBI" id="CHEBI:15377"/>
        <dbReference type="ChEBI" id="CHEBI:58718"/>
        <dbReference type="ChEBI" id="CHEBI:58886"/>
        <dbReference type="ChEBI" id="CHEBI:59633"/>
        <dbReference type="EC" id="3.5.1.115"/>
    </reaction>
</comment>
<dbReference type="AlphaFoldDB" id="A0A975QIV7"/>
<dbReference type="InterPro" id="IPR003737">
    <property type="entry name" value="GlcNAc_PI_deacetylase-related"/>
</dbReference>
<dbReference type="GO" id="GO:0016811">
    <property type="term" value="F:hydrolase activity, acting on carbon-nitrogen (but not peptide) bonds, in linear amides"/>
    <property type="evidence" value="ECO:0007669"/>
    <property type="project" value="TreeGrafter"/>
</dbReference>
<keyword evidence="2" id="KW-0479">Metal-binding</keyword>
<evidence type="ECO:0000256" key="1">
    <source>
        <dbReference type="ARBA" id="ARBA00022833"/>
    </source>
</evidence>
<dbReference type="RefSeq" id="WP_378745431.1">
    <property type="nucleotide sequence ID" value="NZ_CBDRIY010000030.1"/>
</dbReference>
<dbReference type="NCBIfam" id="TIGR03446">
    <property type="entry name" value="mycothiol_Mca"/>
    <property type="match status" value="1"/>
</dbReference>
<accession>A0A975QIV7</accession>
<comment type="subunit">
    <text evidence="2">Monomer.</text>
</comment>
<dbReference type="InterPro" id="IPR017811">
    <property type="entry name" value="Mca"/>
</dbReference>
<evidence type="ECO:0000313" key="3">
    <source>
        <dbReference type="EMBL" id="QVJ01086.1"/>
    </source>
</evidence>
<dbReference type="EC" id="3.5.1.115" evidence="2"/>
<dbReference type="GO" id="GO:0010126">
    <property type="term" value="P:mycothiol metabolic process"/>
    <property type="evidence" value="ECO:0007669"/>
    <property type="project" value="UniProtKB-UniRule"/>
</dbReference>
<dbReference type="Pfam" id="PF02585">
    <property type="entry name" value="PIG-L"/>
    <property type="match status" value="1"/>
</dbReference>
<dbReference type="EMBL" id="CP074402">
    <property type="protein sequence ID" value="QVJ01086.1"/>
    <property type="molecule type" value="Genomic_DNA"/>
</dbReference>
<dbReference type="Proteomes" id="UP000682416">
    <property type="component" value="Chromosome"/>
</dbReference>
<organism evidence="3 4">
    <name type="scientific">Nocardiopsis eucommiae</name>
    <dbReference type="NCBI Taxonomy" id="2831970"/>
    <lineage>
        <taxon>Bacteria</taxon>
        <taxon>Bacillati</taxon>
        <taxon>Actinomycetota</taxon>
        <taxon>Actinomycetes</taxon>
        <taxon>Streptosporangiales</taxon>
        <taxon>Nocardiopsidaceae</taxon>
        <taxon>Nocardiopsis</taxon>
    </lineage>
</organism>
<sequence>MSERLRLMAVHAHPDDESSKGAATMARYAREGAEVLVVTLTGGERGDILNPAMERPEIRENIAEVRREEMNRAREILGVEQEFAGFVDSGLPEGDPLPPLPEGCFATLPVEDAAEPLVAAIRRFRPHVILTYDENGGYPHPDHIMTHKVSMHAFDAAAEPNAYPDAGDPWQPLKLYYFVSFPPERFEALAKILAERGLDNPFEEWMERIKDRERPRWEITTRVECSEYFDIAHDALRAHATQIDPNGFWFAVPNAVVAEAWPTEDYHLVRSLVDTEVPEQDLFAGVREAMRV</sequence>
<dbReference type="GO" id="GO:0010127">
    <property type="term" value="P:mycothiol-dependent detoxification"/>
    <property type="evidence" value="ECO:0007669"/>
    <property type="project" value="UniProtKB-UniRule"/>
</dbReference>
<dbReference type="PANTHER" id="PTHR12993">
    <property type="entry name" value="N-ACETYLGLUCOSAMINYL-PHOSPHATIDYLINOSITOL DE-N-ACETYLASE-RELATED"/>
    <property type="match status" value="1"/>
</dbReference>
<feature type="binding site" evidence="2">
    <location>
        <position position="13"/>
    </location>
    <ligand>
        <name>Zn(2+)</name>
        <dbReference type="ChEBI" id="CHEBI:29105"/>
    </ligand>
</feature>
<proteinExistence type="inferred from homology"/>
<dbReference type="Gene3D" id="3.40.50.10320">
    <property type="entry name" value="LmbE-like"/>
    <property type="match status" value="1"/>
</dbReference>
<evidence type="ECO:0000313" key="4">
    <source>
        <dbReference type="Proteomes" id="UP000682416"/>
    </source>
</evidence>
<name>A0A975QIV7_9ACTN</name>
<feature type="binding site" evidence="2">
    <location>
        <position position="143"/>
    </location>
    <ligand>
        <name>Zn(2+)</name>
        <dbReference type="ChEBI" id="CHEBI:29105"/>
    </ligand>
</feature>
<gene>
    <name evidence="2 3" type="primary">mca</name>
    <name evidence="3" type="ORF">KGD82_23005</name>
</gene>
<dbReference type="SUPFAM" id="SSF102588">
    <property type="entry name" value="LmbE-like"/>
    <property type="match status" value="1"/>
</dbReference>
<keyword evidence="2" id="KW-0378">Hydrolase</keyword>
<dbReference type="HAMAP" id="MF_01482">
    <property type="entry name" value="Mca"/>
    <property type="match status" value="1"/>
</dbReference>
<keyword evidence="1 2" id="KW-0862">Zinc</keyword>
<evidence type="ECO:0000256" key="2">
    <source>
        <dbReference type="HAMAP-Rule" id="MF_01482"/>
    </source>
</evidence>
<dbReference type="PANTHER" id="PTHR12993:SF11">
    <property type="entry name" value="N-ACETYLGLUCOSAMINYL-PHOSPHATIDYLINOSITOL DE-N-ACETYLASE"/>
    <property type="match status" value="1"/>
</dbReference>
<dbReference type="InterPro" id="IPR024078">
    <property type="entry name" value="LmbE-like_dom_sf"/>
</dbReference>
<feature type="binding site" evidence="2">
    <location>
        <position position="16"/>
    </location>
    <ligand>
        <name>Zn(2+)</name>
        <dbReference type="ChEBI" id="CHEBI:29105"/>
    </ligand>
</feature>
<comment type="cofactor">
    <cofactor evidence="2">
        <name>Zn(2+)</name>
        <dbReference type="ChEBI" id="CHEBI:29105"/>
    </cofactor>
    <text evidence="2">Binds 1 zinc ion per subunit.</text>
</comment>
<dbReference type="GO" id="GO:0008270">
    <property type="term" value="F:zinc ion binding"/>
    <property type="evidence" value="ECO:0007669"/>
    <property type="project" value="UniProtKB-UniRule"/>
</dbReference>
<comment type="function">
    <text evidence="2">A mycothiol (MSH, N-acetylcysteinyl-glucosaminyl-inositol) S-conjugate amidase, it recycles conjugated MSH to the N-acetyl cysteine conjugate (AcCys S-conjugate, a mercapturic acid) and the MSH precursor. Involved in MSH-dependent detoxification of a number of alkylating agents and antibiotics.</text>
</comment>
<protein>
    <recommendedName>
        <fullName evidence="2">Mycothiol S-conjugate amidase</fullName>
        <ecNumber evidence="2">3.5.1.115</ecNumber>
    </recommendedName>
</protein>
<comment type="similarity">
    <text evidence="2">Belongs to the MshB deacetylase family. Mca subfamily.</text>
</comment>
<reference evidence="3" key="1">
    <citation type="submission" date="2021-05" db="EMBL/GenBank/DDBJ databases">
        <authorList>
            <person name="Kaiqin L."/>
            <person name="Jian G."/>
        </authorList>
    </citation>
    <scope>NUCLEOTIDE SEQUENCE</scope>
    <source>
        <strain evidence="3">HDS5</strain>
    </source>
</reference>